<dbReference type="SMR" id="A0A2J8K0E5"/>
<protein>
    <recommendedName>
        <fullName evidence="1">Exportin-T</fullName>
    </recommendedName>
    <alternativeName>
        <fullName evidence="1">Exportin(tRNA)</fullName>
    </alternativeName>
    <alternativeName>
        <fullName evidence="1">tRNA exportin</fullName>
    </alternativeName>
</protein>
<evidence type="ECO:0000313" key="2">
    <source>
        <dbReference type="EMBL" id="PNI28494.1"/>
    </source>
</evidence>
<comment type="function">
    <text evidence="1">tRNA nucleus export receptor which facilitates tRNA translocation across the nuclear pore complex.</text>
</comment>
<dbReference type="Gene3D" id="1.25.10.10">
    <property type="entry name" value="Leucine-rich Repeat Variant"/>
    <property type="match status" value="1"/>
</dbReference>
<keyword evidence="1" id="KW-0963">Cytoplasm</keyword>
<keyword evidence="1" id="KW-0694">RNA-binding</keyword>
<evidence type="ECO:0000256" key="1">
    <source>
        <dbReference type="RuleBase" id="RU366037"/>
    </source>
</evidence>
<dbReference type="PANTHER" id="PTHR15952">
    <property type="entry name" value="EXPORTIN-T/LOS1"/>
    <property type="match status" value="1"/>
</dbReference>
<keyword evidence="1" id="KW-0813">Transport</keyword>
<reference evidence="2 3" key="1">
    <citation type="submission" date="2017-12" db="EMBL/GenBank/DDBJ databases">
        <title>High-resolution comparative analysis of great ape genomes.</title>
        <authorList>
            <person name="Pollen A."/>
            <person name="Hastie A."/>
            <person name="Hormozdiari F."/>
            <person name="Dougherty M."/>
            <person name="Liu R."/>
            <person name="Chaisson M."/>
            <person name="Hoppe E."/>
            <person name="Hill C."/>
            <person name="Pang A."/>
            <person name="Hillier L."/>
            <person name="Baker C."/>
            <person name="Armstrong J."/>
            <person name="Shendure J."/>
            <person name="Paten B."/>
            <person name="Wilson R."/>
            <person name="Chao H."/>
            <person name="Schneider V."/>
            <person name="Ventura M."/>
            <person name="Kronenberg Z."/>
            <person name="Murali S."/>
            <person name="Gordon D."/>
            <person name="Cantsilieris S."/>
            <person name="Munson K."/>
            <person name="Nelson B."/>
            <person name="Raja A."/>
            <person name="Underwood J."/>
            <person name="Diekhans M."/>
            <person name="Fiddes I."/>
            <person name="Haussler D."/>
            <person name="Eichler E."/>
        </authorList>
    </citation>
    <scope>NUCLEOTIDE SEQUENCE [LARGE SCALE GENOMIC DNA]</scope>
    <source>
        <strain evidence="2">Yerkes chimp pedigree #C0471</strain>
    </source>
</reference>
<dbReference type="GO" id="GO:0000049">
    <property type="term" value="F:tRNA binding"/>
    <property type="evidence" value="ECO:0007669"/>
    <property type="project" value="UniProtKB-UniRule"/>
</dbReference>
<comment type="caution">
    <text evidence="2">The sequence shown here is derived from an EMBL/GenBank/DDBJ whole genome shotgun (WGS) entry which is preliminary data.</text>
</comment>
<feature type="non-terminal residue" evidence="2">
    <location>
        <position position="60"/>
    </location>
</feature>
<dbReference type="EMBL" id="NBAG03000403">
    <property type="protein sequence ID" value="PNI28494.1"/>
    <property type="molecule type" value="Genomic_DNA"/>
</dbReference>
<comment type="similarity">
    <text evidence="1">Belongs to the exportin family.</text>
</comment>
<dbReference type="InterPro" id="IPR016024">
    <property type="entry name" value="ARM-type_fold"/>
</dbReference>
<name>A0A2J8K0E5_PANTR</name>
<dbReference type="AlphaFoldDB" id="A0A2J8K0E5"/>
<organism evidence="2 3">
    <name type="scientific">Pan troglodytes</name>
    <name type="common">Chimpanzee</name>
    <dbReference type="NCBI Taxonomy" id="9598"/>
    <lineage>
        <taxon>Eukaryota</taxon>
        <taxon>Metazoa</taxon>
        <taxon>Chordata</taxon>
        <taxon>Craniata</taxon>
        <taxon>Vertebrata</taxon>
        <taxon>Euteleostomi</taxon>
        <taxon>Mammalia</taxon>
        <taxon>Eutheria</taxon>
        <taxon>Euarchontoglires</taxon>
        <taxon>Primates</taxon>
        <taxon>Haplorrhini</taxon>
        <taxon>Catarrhini</taxon>
        <taxon>Hominidae</taxon>
        <taxon>Pan</taxon>
    </lineage>
</organism>
<proteinExistence type="inferred from homology"/>
<evidence type="ECO:0000313" key="3">
    <source>
        <dbReference type="Proteomes" id="UP000236370"/>
    </source>
</evidence>
<dbReference type="PANTHER" id="PTHR15952:SF11">
    <property type="entry name" value="EXPORTIN-T"/>
    <property type="match status" value="1"/>
</dbReference>
<accession>A0A2J8K0E5</accession>
<keyword evidence="1" id="KW-0820">tRNA-binding</keyword>
<sequence>MDEQALLGLNPNADSDFRQRALAYFEQLKISPDAWQVCAEALAQRTYSDDHVKFFCFQVL</sequence>
<comment type="subcellular location">
    <subcellularLocation>
        <location evidence="1">Nucleus</location>
    </subcellularLocation>
    <subcellularLocation>
        <location evidence="1">Cytoplasm</location>
    </subcellularLocation>
    <text evidence="1">Shuttles between the nucleus and the cytoplasm.</text>
</comment>
<dbReference type="InterPro" id="IPR011989">
    <property type="entry name" value="ARM-like"/>
</dbReference>
<dbReference type="Proteomes" id="UP000236370">
    <property type="component" value="Unassembled WGS sequence"/>
</dbReference>
<gene>
    <name evidence="2" type="ORF">CK820_G0042649</name>
</gene>
<dbReference type="GO" id="GO:0031267">
    <property type="term" value="F:small GTPase binding"/>
    <property type="evidence" value="ECO:0007669"/>
    <property type="project" value="InterPro"/>
</dbReference>
<dbReference type="GO" id="GO:0005634">
    <property type="term" value="C:nucleus"/>
    <property type="evidence" value="ECO:0007669"/>
    <property type="project" value="UniProtKB-SubCell"/>
</dbReference>
<dbReference type="InterPro" id="IPR040017">
    <property type="entry name" value="XPOT"/>
</dbReference>
<dbReference type="SUPFAM" id="SSF48371">
    <property type="entry name" value="ARM repeat"/>
    <property type="match status" value="1"/>
</dbReference>
<keyword evidence="1" id="KW-0539">Nucleus</keyword>
<dbReference type="GO" id="GO:0005737">
    <property type="term" value="C:cytoplasm"/>
    <property type="evidence" value="ECO:0007669"/>
    <property type="project" value="UniProtKB-SubCell"/>
</dbReference>
<dbReference type="GO" id="GO:0071528">
    <property type="term" value="P:tRNA re-export from nucleus"/>
    <property type="evidence" value="ECO:0007669"/>
    <property type="project" value="UniProtKB-UniRule"/>
</dbReference>